<dbReference type="PANTHER" id="PTHR33336:SF3">
    <property type="entry name" value="ABM DOMAIN-CONTAINING PROTEIN"/>
    <property type="match status" value="1"/>
</dbReference>
<dbReference type="AlphaFoldDB" id="A0A015TPD9"/>
<dbReference type="InterPro" id="IPR050744">
    <property type="entry name" value="AI-2_Isomerase_LsrG"/>
</dbReference>
<dbReference type="Pfam" id="PF03992">
    <property type="entry name" value="ABM"/>
    <property type="match status" value="1"/>
</dbReference>
<keyword evidence="2" id="KW-0503">Monooxygenase</keyword>
<dbReference type="Gene3D" id="3.30.70.100">
    <property type="match status" value="1"/>
</dbReference>
<dbReference type="PROSITE" id="PS51725">
    <property type="entry name" value="ABM"/>
    <property type="match status" value="1"/>
</dbReference>
<gene>
    <name evidence="2" type="ORF">M124_3753</name>
</gene>
<dbReference type="Proteomes" id="UP000020529">
    <property type="component" value="Unassembled WGS sequence"/>
</dbReference>
<organism evidence="2 3">
    <name type="scientific">Bacteroides fragilis str. 3988T(B)14</name>
    <dbReference type="NCBI Taxonomy" id="1339315"/>
    <lineage>
        <taxon>Bacteria</taxon>
        <taxon>Pseudomonadati</taxon>
        <taxon>Bacteroidota</taxon>
        <taxon>Bacteroidia</taxon>
        <taxon>Bacteroidales</taxon>
        <taxon>Bacteroidaceae</taxon>
        <taxon>Bacteroides</taxon>
    </lineage>
</organism>
<evidence type="ECO:0000259" key="1">
    <source>
        <dbReference type="PROSITE" id="PS51725"/>
    </source>
</evidence>
<dbReference type="PANTHER" id="PTHR33336">
    <property type="entry name" value="QUINOL MONOOXYGENASE YGIN-RELATED"/>
    <property type="match status" value="1"/>
</dbReference>
<proteinExistence type="predicted"/>
<dbReference type="InterPro" id="IPR007138">
    <property type="entry name" value="ABM_dom"/>
</dbReference>
<evidence type="ECO:0000313" key="3">
    <source>
        <dbReference type="Proteomes" id="UP000020529"/>
    </source>
</evidence>
<sequence length="93" mass="10494">MEKKTIVARVEVLPGKEQAFLQAADALIKGTRAEEGNISYNLYQNPSQPVAFIFYEEYKDQRAMDIHAASPHFQAFGKAIKEMLASDLIIETF</sequence>
<feature type="domain" description="ABM" evidence="1">
    <location>
        <begin position="4"/>
        <end position="93"/>
    </location>
</feature>
<evidence type="ECO:0000313" key="2">
    <source>
        <dbReference type="EMBL" id="EXY72531.1"/>
    </source>
</evidence>
<dbReference type="GeneID" id="60367641"/>
<dbReference type="EMBL" id="JGCY01000403">
    <property type="protein sequence ID" value="EXY72531.1"/>
    <property type="molecule type" value="Genomic_DNA"/>
</dbReference>
<dbReference type="RefSeq" id="WP_005791253.1">
    <property type="nucleotide sequence ID" value="NZ_JGCY01000403.1"/>
</dbReference>
<accession>A0A015TPD9</accession>
<comment type="caution">
    <text evidence="2">The sequence shown here is derived from an EMBL/GenBank/DDBJ whole genome shotgun (WGS) entry which is preliminary data.</text>
</comment>
<dbReference type="GO" id="GO:0004497">
    <property type="term" value="F:monooxygenase activity"/>
    <property type="evidence" value="ECO:0007669"/>
    <property type="project" value="UniProtKB-KW"/>
</dbReference>
<dbReference type="PATRIC" id="fig|1339315.3.peg.4390"/>
<protein>
    <submittedName>
        <fullName evidence="2">Antibiotic biosynthesis monooxygenase family protein</fullName>
    </submittedName>
</protein>
<keyword evidence="2" id="KW-0560">Oxidoreductase</keyword>
<reference evidence="2 3" key="1">
    <citation type="submission" date="2014-02" db="EMBL/GenBank/DDBJ databases">
        <authorList>
            <person name="Sears C."/>
            <person name="Carroll K."/>
            <person name="Sack B.R."/>
            <person name="Qadri F."/>
            <person name="Myers L.L."/>
            <person name="Chung G.-T."/>
            <person name="Escheverria P."/>
            <person name="Fraser C.M."/>
            <person name="Sadzewicz L."/>
            <person name="Shefchek K.A."/>
            <person name="Tallon L."/>
            <person name="Das S.P."/>
            <person name="Daugherty S."/>
            <person name="Mongodin E.F."/>
        </authorList>
    </citation>
    <scope>NUCLEOTIDE SEQUENCE [LARGE SCALE GENOMIC DNA]</scope>
    <source>
        <strain evidence="3">3988T(B)14</strain>
    </source>
</reference>
<dbReference type="SUPFAM" id="SSF54909">
    <property type="entry name" value="Dimeric alpha+beta barrel"/>
    <property type="match status" value="1"/>
</dbReference>
<dbReference type="InterPro" id="IPR011008">
    <property type="entry name" value="Dimeric_a/b-barrel"/>
</dbReference>
<name>A0A015TPD9_BACFG</name>